<feature type="chain" id="PRO_5016404760" description="SH3 domain-containing protein" evidence="1">
    <location>
        <begin position="29"/>
        <end position="66"/>
    </location>
</feature>
<reference evidence="2 3" key="1">
    <citation type="submission" date="2018-05" db="EMBL/GenBank/DDBJ databases">
        <title>Genomic Encyclopedia of Type Strains, Phase IV (KMG-IV): sequencing the most valuable type-strain genomes for metagenomic binning, comparative biology and taxonomic classification.</title>
        <authorList>
            <person name="Goeker M."/>
        </authorList>
    </citation>
    <scope>NUCLEOTIDE SEQUENCE [LARGE SCALE GENOMIC DNA]</scope>
    <source>
        <strain evidence="2 3">DSM 44717</strain>
    </source>
</reference>
<evidence type="ECO:0000313" key="2">
    <source>
        <dbReference type="EMBL" id="PWV77973.1"/>
    </source>
</evidence>
<dbReference type="EMBL" id="QGTL01000003">
    <property type="protein sequence ID" value="PWV77973.1"/>
    <property type="molecule type" value="Genomic_DNA"/>
</dbReference>
<protein>
    <recommendedName>
        <fullName evidence="4">SH3 domain-containing protein</fullName>
    </recommendedName>
</protein>
<keyword evidence="3" id="KW-1185">Reference proteome</keyword>
<dbReference type="Proteomes" id="UP000246410">
    <property type="component" value="Unassembled WGS sequence"/>
</dbReference>
<evidence type="ECO:0008006" key="4">
    <source>
        <dbReference type="Google" id="ProtNLM"/>
    </source>
</evidence>
<sequence length="66" mass="6973">MKVRFFAGALVGVATILTTALLAPQATAQPSAPCNANTVGNTKYEGSTKWLCYSYGQGKYGWIVVS</sequence>
<organism evidence="2 3">
    <name type="scientific">Nocardia neocaledoniensis</name>
    <dbReference type="NCBI Taxonomy" id="236511"/>
    <lineage>
        <taxon>Bacteria</taxon>
        <taxon>Bacillati</taxon>
        <taxon>Actinomycetota</taxon>
        <taxon>Actinomycetes</taxon>
        <taxon>Mycobacteriales</taxon>
        <taxon>Nocardiaceae</taxon>
        <taxon>Nocardia</taxon>
    </lineage>
</organism>
<accession>A0A317NSX1</accession>
<dbReference type="AlphaFoldDB" id="A0A317NSX1"/>
<comment type="caution">
    <text evidence="2">The sequence shown here is derived from an EMBL/GenBank/DDBJ whole genome shotgun (WGS) entry which is preliminary data.</text>
</comment>
<proteinExistence type="predicted"/>
<evidence type="ECO:0000256" key="1">
    <source>
        <dbReference type="SAM" id="SignalP"/>
    </source>
</evidence>
<evidence type="ECO:0000313" key="3">
    <source>
        <dbReference type="Proteomes" id="UP000246410"/>
    </source>
</evidence>
<feature type="signal peptide" evidence="1">
    <location>
        <begin position="1"/>
        <end position="28"/>
    </location>
</feature>
<dbReference type="RefSeq" id="WP_146229253.1">
    <property type="nucleotide sequence ID" value="NZ_QGTL01000003.1"/>
</dbReference>
<name>A0A317NSX1_9NOCA</name>
<gene>
    <name evidence="2" type="ORF">DFR69_103579</name>
</gene>
<keyword evidence="1" id="KW-0732">Signal</keyword>